<dbReference type="Proteomes" id="UP000028542">
    <property type="component" value="Unassembled WGS sequence"/>
</dbReference>
<dbReference type="SUPFAM" id="SSF52161">
    <property type="entry name" value="Ribosomal protein L13"/>
    <property type="match status" value="1"/>
</dbReference>
<dbReference type="Pfam" id="PF00572">
    <property type="entry name" value="Ribosomal_L13"/>
    <property type="match status" value="1"/>
</dbReference>
<dbReference type="GO" id="GO:0003729">
    <property type="term" value="F:mRNA binding"/>
    <property type="evidence" value="ECO:0007669"/>
    <property type="project" value="UniProtKB-ARBA"/>
</dbReference>
<dbReference type="Gene3D" id="3.90.1180.10">
    <property type="entry name" value="Ribosomal protein L13"/>
    <property type="match status" value="1"/>
</dbReference>
<dbReference type="STRING" id="318464.IO99_11480"/>
<dbReference type="RefSeq" id="WP_035133357.1">
    <property type="nucleotide sequence ID" value="NZ_JBQHQR010000003.1"/>
</dbReference>
<evidence type="ECO:0000256" key="5">
    <source>
        <dbReference type="HAMAP-Rule" id="MF_01366"/>
    </source>
</evidence>
<evidence type="ECO:0000256" key="2">
    <source>
        <dbReference type="ARBA" id="ARBA00022980"/>
    </source>
</evidence>
<evidence type="ECO:0000256" key="1">
    <source>
        <dbReference type="ARBA" id="ARBA00006227"/>
    </source>
</evidence>
<dbReference type="PIRSF" id="PIRSF002181">
    <property type="entry name" value="Ribosomal_L13"/>
    <property type="match status" value="1"/>
</dbReference>
<dbReference type="CDD" id="cd00392">
    <property type="entry name" value="Ribosomal_L13"/>
    <property type="match status" value="1"/>
</dbReference>
<dbReference type="PANTHER" id="PTHR11545">
    <property type="entry name" value="RIBOSOMAL PROTEIN L13"/>
    <property type="match status" value="1"/>
</dbReference>
<dbReference type="InterPro" id="IPR005823">
    <property type="entry name" value="Ribosomal_uL13_bac-type"/>
</dbReference>
<sequence length="144" mass="16434">MKSYLAKPSEIQRKWYVVDVEGMTLGRAASQIASILRGKNKPEFTPNVDTGDHVIVVNAEKIVLTGKKLDQKMLRHHSLYPGGLKEIPYREALAKKPEFVFEEAVRRMLPKGVLGRQMAKKLTVYRGPEHKNHAQKPEVLELKY</sequence>
<reference evidence="9" key="2">
    <citation type="submission" date="2019-04" db="EMBL/GenBank/DDBJ databases">
        <title>Evolution of Biomass-Degrading Anaerobic Consortia Revealed by Metagenomics.</title>
        <authorList>
            <person name="Peng X."/>
        </authorList>
    </citation>
    <scope>NUCLEOTIDE SEQUENCE</scope>
    <source>
        <strain evidence="9">SIG254</strain>
    </source>
</reference>
<dbReference type="EMBL" id="JPMD01000027">
    <property type="protein sequence ID" value="KEZ85994.1"/>
    <property type="molecule type" value="Genomic_DNA"/>
</dbReference>
<reference evidence="8 10" key="1">
    <citation type="submission" date="2014-07" db="EMBL/GenBank/DDBJ databases">
        <title>Draft genome of Clostridium sulfidigenes 113A isolated from sediments associated with methane hydrate from Krishna Godavari basin.</title>
        <authorList>
            <person name="Honkalas V.S."/>
            <person name="Dabir A.P."/>
            <person name="Arora P."/>
            <person name="Dhakephalkar P.K."/>
        </authorList>
    </citation>
    <scope>NUCLEOTIDE SEQUENCE [LARGE SCALE GENOMIC DNA]</scope>
    <source>
        <strain evidence="8 10">113A</strain>
    </source>
</reference>
<dbReference type="GO" id="GO:0022625">
    <property type="term" value="C:cytosolic large ribosomal subunit"/>
    <property type="evidence" value="ECO:0007669"/>
    <property type="project" value="TreeGrafter"/>
</dbReference>
<dbReference type="HAMAP" id="MF_01366">
    <property type="entry name" value="Ribosomal_uL13"/>
    <property type="match status" value="1"/>
</dbReference>
<protein>
    <recommendedName>
        <fullName evidence="4 5">Large ribosomal subunit protein uL13</fullName>
    </recommendedName>
</protein>
<gene>
    <name evidence="5 7 9" type="primary">rplM</name>
    <name evidence="9" type="ORF">E7215_08375</name>
    <name evidence="8" type="ORF">IO99_11480</name>
</gene>
<evidence type="ECO:0000313" key="8">
    <source>
        <dbReference type="EMBL" id="KEZ85994.1"/>
    </source>
</evidence>
<dbReference type="InterPro" id="IPR005822">
    <property type="entry name" value="Ribosomal_uL13"/>
</dbReference>
<dbReference type="FunFam" id="3.90.1180.10:FF:000001">
    <property type="entry name" value="50S ribosomal protein L13"/>
    <property type="match status" value="1"/>
</dbReference>
<dbReference type="InterPro" id="IPR036899">
    <property type="entry name" value="Ribosomal_uL13_sf"/>
</dbReference>
<dbReference type="eggNOG" id="COG0102">
    <property type="taxonomic scope" value="Bacteria"/>
</dbReference>
<name>A0A084JAL0_9CLOT</name>
<dbReference type="InterPro" id="IPR023563">
    <property type="entry name" value="Ribosomal_uL13_CS"/>
</dbReference>
<proteinExistence type="inferred from homology"/>
<evidence type="ECO:0000313" key="9">
    <source>
        <dbReference type="EMBL" id="MBE6060171.1"/>
    </source>
</evidence>
<dbReference type="Proteomes" id="UP000768462">
    <property type="component" value="Unassembled WGS sequence"/>
</dbReference>
<evidence type="ECO:0000256" key="3">
    <source>
        <dbReference type="ARBA" id="ARBA00023274"/>
    </source>
</evidence>
<dbReference type="AlphaFoldDB" id="A0A084JAL0"/>
<comment type="caution">
    <text evidence="8">The sequence shown here is derived from an EMBL/GenBank/DDBJ whole genome shotgun (WGS) entry which is preliminary data.</text>
</comment>
<dbReference type="NCBIfam" id="TIGR01066">
    <property type="entry name" value="rplM_bact"/>
    <property type="match status" value="1"/>
</dbReference>
<evidence type="ECO:0000256" key="6">
    <source>
        <dbReference type="RuleBase" id="RU003877"/>
    </source>
</evidence>
<comment type="similarity">
    <text evidence="1 5 6">Belongs to the universal ribosomal protein uL13 family.</text>
</comment>
<dbReference type="PANTHER" id="PTHR11545:SF2">
    <property type="entry name" value="LARGE RIBOSOMAL SUBUNIT PROTEIN UL13M"/>
    <property type="match status" value="1"/>
</dbReference>
<evidence type="ECO:0000256" key="7">
    <source>
        <dbReference type="RuleBase" id="RU003878"/>
    </source>
</evidence>
<comment type="function">
    <text evidence="5 7">This protein is one of the early assembly proteins of the 50S ribosomal subunit, although it is not seen to bind rRNA by itself. It is important during the early stages of 50S assembly.</text>
</comment>
<dbReference type="EMBL" id="SVCM01000092">
    <property type="protein sequence ID" value="MBE6060171.1"/>
    <property type="molecule type" value="Genomic_DNA"/>
</dbReference>
<dbReference type="GO" id="GO:0006412">
    <property type="term" value="P:translation"/>
    <property type="evidence" value="ECO:0007669"/>
    <property type="project" value="UniProtKB-UniRule"/>
</dbReference>
<organism evidence="8 10">
    <name type="scientific">Clostridium sulfidigenes</name>
    <dbReference type="NCBI Taxonomy" id="318464"/>
    <lineage>
        <taxon>Bacteria</taxon>
        <taxon>Bacillati</taxon>
        <taxon>Bacillota</taxon>
        <taxon>Clostridia</taxon>
        <taxon>Eubacteriales</taxon>
        <taxon>Clostridiaceae</taxon>
        <taxon>Clostridium</taxon>
    </lineage>
</organism>
<dbReference type="GO" id="GO:0017148">
    <property type="term" value="P:negative regulation of translation"/>
    <property type="evidence" value="ECO:0007669"/>
    <property type="project" value="TreeGrafter"/>
</dbReference>
<dbReference type="PROSITE" id="PS00783">
    <property type="entry name" value="RIBOSOMAL_L13"/>
    <property type="match status" value="1"/>
</dbReference>
<evidence type="ECO:0000313" key="10">
    <source>
        <dbReference type="Proteomes" id="UP000028542"/>
    </source>
</evidence>
<keyword evidence="10" id="KW-1185">Reference proteome</keyword>
<accession>A0A084JAL0</accession>
<keyword evidence="2 5" id="KW-0689">Ribosomal protein</keyword>
<comment type="subunit">
    <text evidence="5">Part of the 50S ribosomal subunit.</text>
</comment>
<dbReference type="GO" id="GO:0003735">
    <property type="term" value="F:structural constituent of ribosome"/>
    <property type="evidence" value="ECO:0007669"/>
    <property type="project" value="InterPro"/>
</dbReference>
<evidence type="ECO:0000256" key="4">
    <source>
        <dbReference type="ARBA" id="ARBA00035201"/>
    </source>
</evidence>
<keyword evidence="3 5" id="KW-0687">Ribonucleoprotein</keyword>